<gene>
    <name evidence="1" type="ORF">F5144DRAFT_586496</name>
</gene>
<proteinExistence type="predicted"/>
<evidence type="ECO:0000313" key="1">
    <source>
        <dbReference type="EMBL" id="KAH6617452.1"/>
    </source>
</evidence>
<name>A0ACB7NVM9_9PEZI</name>
<keyword evidence="2" id="KW-1185">Reference proteome</keyword>
<organism evidence="1 2">
    <name type="scientific">Chaetomium tenue</name>
    <dbReference type="NCBI Taxonomy" id="1854479"/>
    <lineage>
        <taxon>Eukaryota</taxon>
        <taxon>Fungi</taxon>
        <taxon>Dikarya</taxon>
        <taxon>Ascomycota</taxon>
        <taxon>Pezizomycotina</taxon>
        <taxon>Sordariomycetes</taxon>
        <taxon>Sordariomycetidae</taxon>
        <taxon>Sordariales</taxon>
        <taxon>Chaetomiaceae</taxon>
        <taxon>Chaetomium</taxon>
    </lineage>
</organism>
<dbReference type="EMBL" id="JAGIZQ010000007">
    <property type="protein sequence ID" value="KAH6617452.1"/>
    <property type="molecule type" value="Genomic_DNA"/>
</dbReference>
<reference evidence="1 2" key="1">
    <citation type="journal article" date="2021" name="Nat. Commun.">
        <title>Genetic determinants of endophytism in the Arabidopsis root mycobiome.</title>
        <authorList>
            <person name="Mesny F."/>
            <person name="Miyauchi S."/>
            <person name="Thiergart T."/>
            <person name="Pickel B."/>
            <person name="Atanasova L."/>
            <person name="Karlsson M."/>
            <person name="Huettel B."/>
            <person name="Barry K.W."/>
            <person name="Haridas S."/>
            <person name="Chen C."/>
            <person name="Bauer D."/>
            <person name="Andreopoulos W."/>
            <person name="Pangilinan J."/>
            <person name="LaButti K."/>
            <person name="Riley R."/>
            <person name="Lipzen A."/>
            <person name="Clum A."/>
            <person name="Drula E."/>
            <person name="Henrissat B."/>
            <person name="Kohler A."/>
            <person name="Grigoriev I.V."/>
            <person name="Martin F.M."/>
            <person name="Hacquard S."/>
        </authorList>
    </citation>
    <scope>NUCLEOTIDE SEQUENCE [LARGE SCALE GENOMIC DNA]</scope>
    <source>
        <strain evidence="1 2">MPI-SDFR-AT-0079</strain>
    </source>
</reference>
<dbReference type="Proteomes" id="UP000724584">
    <property type="component" value="Unassembled WGS sequence"/>
</dbReference>
<sequence length="53" mass="5678">MLVFPRMTAPASRSRVTTVDSIGGRAPARAKDPAVVCILSRVHMVSLMRIGTP</sequence>
<protein>
    <submittedName>
        <fullName evidence="1">Uncharacterized protein</fullName>
    </submittedName>
</protein>
<accession>A0ACB7NVM9</accession>
<comment type="caution">
    <text evidence="1">The sequence shown here is derived from an EMBL/GenBank/DDBJ whole genome shotgun (WGS) entry which is preliminary data.</text>
</comment>
<evidence type="ECO:0000313" key="2">
    <source>
        <dbReference type="Proteomes" id="UP000724584"/>
    </source>
</evidence>